<evidence type="ECO:0000256" key="1">
    <source>
        <dbReference type="ARBA" id="ARBA00023002"/>
    </source>
</evidence>
<dbReference type="PANTHER" id="PTHR43364:SF4">
    <property type="entry name" value="NAD(P)-LINKED OXIDOREDUCTASE SUPERFAMILY PROTEIN"/>
    <property type="match status" value="1"/>
</dbReference>
<dbReference type="InterPro" id="IPR023210">
    <property type="entry name" value="NADP_OxRdtase_dom"/>
</dbReference>
<organism evidence="3 4">
    <name type="scientific">Devosia insulae DS-56</name>
    <dbReference type="NCBI Taxonomy" id="1116389"/>
    <lineage>
        <taxon>Bacteria</taxon>
        <taxon>Pseudomonadati</taxon>
        <taxon>Pseudomonadota</taxon>
        <taxon>Alphaproteobacteria</taxon>
        <taxon>Hyphomicrobiales</taxon>
        <taxon>Devosiaceae</taxon>
        <taxon>Devosia</taxon>
    </lineage>
</organism>
<dbReference type="OrthoDB" id="8394608at2"/>
<name>A0A1E5XU72_9HYPH</name>
<sequence>MKYRYLGRSGLLVSRLCLGTMTFGNSQWGCDQETSSAIVKRFVEGGGNFIDTANGYSGGASETMLGVALKDHSRDQLVIATKCWFPADTAVTSRGLSRKHIVEACEKSLKRLDTDYIDLYQFHGPDPYTPIEESLRAADDLIRAGKIRYLGCSNFYGWQIAKTNGVAALMGYEPLVSAQHLYNLVRRDIEREILPACDDQGLGMICWSPLAAGMLTGKYRDQDKPDEKSRIGQQAAITLPRYWFEDSLKMIDKVVEVAGRLGRTPSQVALSWLLGDPRVTAAIIGARRVDQVAENLDAGDFDLPAEVRQELTDAMPLKLGYPYEWMNTNLPGTFGKAELEPTHTQRLP</sequence>
<dbReference type="InterPro" id="IPR020471">
    <property type="entry name" value="AKR"/>
</dbReference>
<dbReference type="EMBL" id="LAJE02000090">
    <property type="protein sequence ID" value="OEO32116.1"/>
    <property type="molecule type" value="Genomic_DNA"/>
</dbReference>
<keyword evidence="1" id="KW-0560">Oxidoreductase</keyword>
<feature type="domain" description="NADP-dependent oxidoreductase" evidence="2">
    <location>
        <begin position="15"/>
        <end position="312"/>
    </location>
</feature>
<dbReference type="AlphaFoldDB" id="A0A1E5XU72"/>
<dbReference type="SUPFAM" id="SSF51430">
    <property type="entry name" value="NAD(P)-linked oxidoreductase"/>
    <property type="match status" value="1"/>
</dbReference>
<dbReference type="Gene3D" id="3.20.20.100">
    <property type="entry name" value="NADP-dependent oxidoreductase domain"/>
    <property type="match status" value="1"/>
</dbReference>
<dbReference type="Proteomes" id="UP000095463">
    <property type="component" value="Unassembled WGS sequence"/>
</dbReference>
<dbReference type="GO" id="GO:0005829">
    <property type="term" value="C:cytosol"/>
    <property type="evidence" value="ECO:0007669"/>
    <property type="project" value="TreeGrafter"/>
</dbReference>
<proteinExistence type="predicted"/>
<accession>A0A1E5XU72</accession>
<dbReference type="FunFam" id="3.20.20.100:FF:000004">
    <property type="entry name" value="Oxidoreductase, aldo/keto reductase"/>
    <property type="match status" value="1"/>
</dbReference>
<protein>
    <recommendedName>
        <fullName evidence="2">NADP-dependent oxidoreductase domain-containing protein</fullName>
    </recommendedName>
</protein>
<dbReference type="GO" id="GO:0016491">
    <property type="term" value="F:oxidoreductase activity"/>
    <property type="evidence" value="ECO:0007669"/>
    <property type="project" value="UniProtKB-KW"/>
</dbReference>
<dbReference type="PRINTS" id="PR00069">
    <property type="entry name" value="ALDKETRDTASE"/>
</dbReference>
<dbReference type="Pfam" id="PF00248">
    <property type="entry name" value="Aldo_ket_red"/>
    <property type="match status" value="1"/>
</dbReference>
<dbReference type="InterPro" id="IPR050523">
    <property type="entry name" value="AKR_Detox_Biosynth"/>
</dbReference>
<keyword evidence="4" id="KW-1185">Reference proteome</keyword>
<dbReference type="RefSeq" id="WP_069908709.1">
    <property type="nucleotide sequence ID" value="NZ_LAJE02000090.1"/>
</dbReference>
<evidence type="ECO:0000313" key="3">
    <source>
        <dbReference type="EMBL" id="OEO32116.1"/>
    </source>
</evidence>
<reference evidence="3 4" key="1">
    <citation type="journal article" date="2015" name="Genome Announc.">
        <title>Genome Assemblies of Three Soil-Associated Devosia species: D. insulae, D. limi, and D. soli.</title>
        <authorList>
            <person name="Hassan Y.I."/>
            <person name="Lepp D."/>
            <person name="Zhou T."/>
        </authorList>
    </citation>
    <scope>NUCLEOTIDE SEQUENCE [LARGE SCALE GENOMIC DNA]</scope>
    <source>
        <strain evidence="3 4">DS-56</strain>
    </source>
</reference>
<evidence type="ECO:0000259" key="2">
    <source>
        <dbReference type="Pfam" id="PF00248"/>
    </source>
</evidence>
<evidence type="ECO:0000313" key="4">
    <source>
        <dbReference type="Proteomes" id="UP000095463"/>
    </source>
</evidence>
<dbReference type="PANTHER" id="PTHR43364">
    <property type="entry name" value="NADH-SPECIFIC METHYLGLYOXAL REDUCTASE-RELATED"/>
    <property type="match status" value="1"/>
</dbReference>
<gene>
    <name evidence="3" type="ORF">VW23_000840</name>
</gene>
<dbReference type="InterPro" id="IPR036812">
    <property type="entry name" value="NAD(P)_OxRdtase_dom_sf"/>
</dbReference>
<comment type="caution">
    <text evidence="3">The sequence shown here is derived from an EMBL/GenBank/DDBJ whole genome shotgun (WGS) entry which is preliminary data.</text>
</comment>